<gene>
    <name evidence="1" type="ORF">AWB70_01073</name>
</gene>
<keyword evidence="2" id="KW-1185">Reference proteome</keyword>
<evidence type="ECO:0000313" key="1">
    <source>
        <dbReference type="EMBL" id="SAL20863.1"/>
    </source>
</evidence>
<name>A0A158FMJ5_CABCO</name>
<dbReference type="Proteomes" id="UP000054740">
    <property type="component" value="Unassembled WGS sequence"/>
</dbReference>
<dbReference type="PANTHER" id="PTHR34413">
    <property type="entry name" value="PROPHAGE TAIL FIBER ASSEMBLY PROTEIN HOMOLOG TFAE-RELATED-RELATED"/>
    <property type="match status" value="1"/>
</dbReference>
<protein>
    <submittedName>
        <fullName evidence="1">Caudovirales tail fiber assembly protein</fullName>
    </submittedName>
</protein>
<evidence type="ECO:0000313" key="2">
    <source>
        <dbReference type="Proteomes" id="UP000054740"/>
    </source>
</evidence>
<reference evidence="2" key="1">
    <citation type="submission" date="2016-01" db="EMBL/GenBank/DDBJ databases">
        <authorList>
            <person name="Peeters C."/>
        </authorList>
    </citation>
    <scope>NUCLEOTIDE SEQUENCE [LARGE SCALE GENOMIC DNA]</scope>
</reference>
<dbReference type="InterPro" id="IPR003458">
    <property type="entry name" value="Phage_T4_Gp38_tail_assem"/>
</dbReference>
<proteinExistence type="predicted"/>
<dbReference type="AlphaFoldDB" id="A0A158FMJ5"/>
<dbReference type="RefSeq" id="WP_235024145.1">
    <property type="nucleotide sequence ID" value="NZ_FCNY02000002.1"/>
</dbReference>
<dbReference type="EMBL" id="FCNY02000002">
    <property type="protein sequence ID" value="SAL20863.1"/>
    <property type="molecule type" value="Genomic_DNA"/>
</dbReference>
<organism evidence="1 2">
    <name type="scientific">Caballeronia cordobensis</name>
    <name type="common">Burkholderia cordobensis</name>
    <dbReference type="NCBI Taxonomy" id="1353886"/>
    <lineage>
        <taxon>Bacteria</taxon>
        <taxon>Pseudomonadati</taxon>
        <taxon>Pseudomonadota</taxon>
        <taxon>Betaproteobacteria</taxon>
        <taxon>Burkholderiales</taxon>
        <taxon>Burkholderiaceae</taxon>
        <taxon>Caballeronia</taxon>
    </lineage>
</organism>
<sequence>MQTYAHIDQGRVAEIIGPLSYAEDVMDENGEVIHRAGDYIPIENRYTPEFVAVLVDITGRDPMPTVGMVYDGTNFSEYVPPSPSPADILAANTATRDALLQQATQAINPLQDAVDLDEATPAETALLKLWKQYRVAVNRVDLTQASPAWPIAPSA</sequence>
<dbReference type="Pfam" id="PF02413">
    <property type="entry name" value="Caudo_TAP"/>
    <property type="match status" value="1"/>
</dbReference>
<dbReference type="PANTHER" id="PTHR34413:SF2">
    <property type="entry name" value="PROPHAGE TAIL FIBER ASSEMBLY PROTEIN HOMOLOG TFAE-RELATED"/>
    <property type="match status" value="1"/>
</dbReference>
<dbReference type="InterPro" id="IPR051220">
    <property type="entry name" value="TFA_Chaperone"/>
</dbReference>
<accession>A0A158FMJ5</accession>